<protein>
    <submittedName>
        <fullName evidence="2">Polyketide cyclase</fullName>
    </submittedName>
</protein>
<proteinExistence type="predicted"/>
<dbReference type="AlphaFoldDB" id="A0A1X0XRT4"/>
<dbReference type="STRING" id="1784.VC42_11375"/>
<organism evidence="2 3">
    <name type="scientific">Mycobacterium simiae</name>
    <name type="common">Mycobacterium habana</name>
    <dbReference type="NCBI Taxonomy" id="1784"/>
    <lineage>
        <taxon>Bacteria</taxon>
        <taxon>Bacillati</taxon>
        <taxon>Actinomycetota</taxon>
        <taxon>Actinomycetes</taxon>
        <taxon>Mycobacteriales</taxon>
        <taxon>Mycobacteriaceae</taxon>
        <taxon>Mycobacterium</taxon>
        <taxon>Mycobacterium simiae complex</taxon>
    </lineage>
</organism>
<feature type="domain" description="SnoaL-like" evidence="1">
    <location>
        <begin position="16"/>
        <end position="119"/>
    </location>
</feature>
<dbReference type="Proteomes" id="UP000193040">
    <property type="component" value="Unassembled WGS sequence"/>
</dbReference>
<dbReference type="SUPFAM" id="SSF54427">
    <property type="entry name" value="NTF2-like"/>
    <property type="match status" value="1"/>
</dbReference>
<evidence type="ECO:0000313" key="3">
    <source>
        <dbReference type="Proteomes" id="UP000193040"/>
    </source>
</evidence>
<sequence>MTDTTSTAPRFSAEVFAAFWAAPNVSRGLPILADDIVGYWPSDPEPVRGIEAYIAKIAEILAAAPDLRLEVVDSATVAGAVEGEELVFLHYTGRGTGPAGPFRLRGLDRVRTRDGIVVENVIRYDPLFLEQG</sequence>
<name>A0A1X0XRT4_MYCSI</name>
<gene>
    <name evidence="2" type="ORF">B5M45_25070</name>
</gene>
<keyword evidence="3" id="KW-1185">Reference proteome</keyword>
<dbReference type="RefSeq" id="WP_084953161.1">
    <property type="nucleotide sequence ID" value="NZ_MZZM01000030.1"/>
</dbReference>
<accession>A0A1X0XRT4</accession>
<dbReference type="InterPro" id="IPR037401">
    <property type="entry name" value="SnoaL-like"/>
</dbReference>
<dbReference type="Gene3D" id="3.10.450.50">
    <property type="match status" value="1"/>
</dbReference>
<dbReference type="EMBL" id="MZZM01000030">
    <property type="protein sequence ID" value="ORJ55621.1"/>
    <property type="molecule type" value="Genomic_DNA"/>
</dbReference>
<dbReference type="InterPro" id="IPR032710">
    <property type="entry name" value="NTF2-like_dom_sf"/>
</dbReference>
<evidence type="ECO:0000313" key="2">
    <source>
        <dbReference type="EMBL" id="ORJ55621.1"/>
    </source>
</evidence>
<dbReference type="Pfam" id="PF12680">
    <property type="entry name" value="SnoaL_2"/>
    <property type="match status" value="1"/>
</dbReference>
<evidence type="ECO:0000259" key="1">
    <source>
        <dbReference type="Pfam" id="PF12680"/>
    </source>
</evidence>
<reference evidence="2 3" key="1">
    <citation type="submission" date="2017-03" db="EMBL/GenBank/DDBJ databases">
        <title>Genomic insights into Mycobacterium simiae human colonization.</title>
        <authorList>
            <person name="Steffani J.L."/>
            <person name="Brunck M.E."/>
            <person name="Cruz E."/>
            <person name="Montiel R."/>
            <person name="Barona F."/>
        </authorList>
    </citation>
    <scope>NUCLEOTIDE SEQUENCE [LARGE SCALE GENOMIC DNA]</scope>
    <source>
        <strain evidence="2 3">MsiGto</strain>
    </source>
</reference>
<comment type="caution">
    <text evidence="2">The sequence shown here is derived from an EMBL/GenBank/DDBJ whole genome shotgun (WGS) entry which is preliminary data.</text>
</comment>